<sequence length="969" mass="109354">MFTQCVFLATLIVATLSDITIHQEGHQHECINLSCPKGAFNDIDHPLIKENSKEQKCTICTQCTNFGYSVCAQPLSKALRFRRELDEDHCACANFVPETCKISQISSANKKDPNNRIFKICYLSTLRTPPKVYGLNQEKDFIVTIDQFWLEPYWKDFELSNLTLFYKFEVKSPEHCDEIGKVTTINDSSTPLHICTSSLPIEMNGENIPSDTSGKKSYDPTDNDDQYDEDENAAPEVEFGRDVFVGAKFVDIWYTVTVKRPHQLSFGERPFHDVTTVISSESLKHNLEPEVFGMGSNNDASEDEDDDDEKKIPMSKETKAGHESVSKVSIQSEKDDDDDDDEEEDEKDPIPSDNPGIKDESEDETDEGEDKDDETEKEDTENVNESDDETEDGADSAATEEPEEANKDDDTDEEDDDKDKSEKETVDSDEEEEETTTVSEEEATTTTGEPTDESQEVDDAAVILDDDMASENETQSFFEQHFSNWPMMRVVFVLVGIASIILIAAACCYRYRGCCCYSDQQKVVTKTSNGYEYHVTQSGQEMVGPPETQKLTQYILSLTPLTKAIRFGIKDKATDDVSVEKDENILDATIKELQGIAESANVGEVQHGIEDPEIVKQNATDEEMQQLIEPESDDSQEMQDFKELMRISPRLWPCRLRIDAMSGNGHFGNINRGLLIDADKGTTHDVTVFSVKKTEELTPKEMHLMVKTFSETVKAGLHPNIVSLLAVQQQPDRLLVVVDSLFYPDLLSLLRDSRVTRFDARLQKKTVSMISSDRLISMMLGCVYGCGHLIRHGITHPMLSACNVLVVGRALIKISGFGFADHRLLHQRQFESRPRKQRWLAPEYFTREFAAPTCGQSNIWSLGVLLWEIASFGGTPFAQFPSQEAFHERIREKQAFLPDLPYCSSELKSVIELCCTYDRESRPDMTDIIARKLEQISIDPEGHINVTIEVDNFAYPPVIAQLEQIVARL</sequence>
<organism evidence="1 2">
    <name type="scientific">Panagrolaimus sp. ES5</name>
    <dbReference type="NCBI Taxonomy" id="591445"/>
    <lineage>
        <taxon>Eukaryota</taxon>
        <taxon>Metazoa</taxon>
        <taxon>Ecdysozoa</taxon>
        <taxon>Nematoda</taxon>
        <taxon>Chromadorea</taxon>
        <taxon>Rhabditida</taxon>
        <taxon>Tylenchina</taxon>
        <taxon>Panagrolaimomorpha</taxon>
        <taxon>Panagrolaimoidea</taxon>
        <taxon>Panagrolaimidae</taxon>
        <taxon>Panagrolaimus</taxon>
    </lineage>
</organism>
<accession>A0AC34GG26</accession>
<dbReference type="Proteomes" id="UP000887579">
    <property type="component" value="Unplaced"/>
</dbReference>
<protein>
    <submittedName>
        <fullName evidence="2">Protein kinase domain-containing protein</fullName>
    </submittedName>
</protein>
<reference evidence="2" key="1">
    <citation type="submission" date="2022-11" db="UniProtKB">
        <authorList>
            <consortium name="WormBaseParasite"/>
        </authorList>
    </citation>
    <scope>IDENTIFICATION</scope>
</reference>
<proteinExistence type="predicted"/>
<name>A0AC34GG26_9BILA</name>
<evidence type="ECO:0000313" key="1">
    <source>
        <dbReference type="Proteomes" id="UP000887579"/>
    </source>
</evidence>
<evidence type="ECO:0000313" key="2">
    <source>
        <dbReference type="WBParaSite" id="ES5_v2.g286.t1"/>
    </source>
</evidence>
<dbReference type="WBParaSite" id="ES5_v2.g286.t1">
    <property type="protein sequence ID" value="ES5_v2.g286.t1"/>
    <property type="gene ID" value="ES5_v2.g286"/>
</dbReference>